<comment type="caution">
    <text evidence="1">The sequence shown here is derived from an EMBL/GenBank/DDBJ whole genome shotgun (WGS) entry which is preliminary data.</text>
</comment>
<keyword evidence="2" id="KW-1185">Reference proteome</keyword>
<dbReference type="Proteomes" id="UP001642484">
    <property type="component" value="Unassembled WGS sequence"/>
</dbReference>
<evidence type="ECO:0000313" key="2">
    <source>
        <dbReference type="Proteomes" id="UP001642484"/>
    </source>
</evidence>
<sequence length="57" mass="5982">MAHKVIYQSTGCLPGSSAVKSVPTNDLVRLTYRTAYSTGVPATEASPQGINATFLPL</sequence>
<reference evidence="1 2" key="1">
    <citation type="submission" date="2024-02" db="EMBL/GenBank/DDBJ databases">
        <authorList>
            <person name="Chen Y."/>
            <person name="Shah S."/>
            <person name="Dougan E. K."/>
            <person name="Thang M."/>
            <person name="Chan C."/>
        </authorList>
    </citation>
    <scope>NUCLEOTIDE SEQUENCE [LARGE SCALE GENOMIC DNA]</scope>
</reference>
<evidence type="ECO:0000313" key="1">
    <source>
        <dbReference type="EMBL" id="CAK9075728.1"/>
    </source>
</evidence>
<proteinExistence type="predicted"/>
<name>A0ABP0PJM6_9DINO</name>
<protein>
    <submittedName>
        <fullName evidence="1">Uncharacterized protein</fullName>
    </submittedName>
</protein>
<accession>A0ABP0PJM6</accession>
<gene>
    <name evidence="1" type="ORF">CCMP2556_LOCUS37301</name>
</gene>
<dbReference type="EMBL" id="CAXAMN010023173">
    <property type="protein sequence ID" value="CAK9075728.1"/>
    <property type="molecule type" value="Genomic_DNA"/>
</dbReference>
<organism evidence="1 2">
    <name type="scientific">Durusdinium trenchii</name>
    <dbReference type="NCBI Taxonomy" id="1381693"/>
    <lineage>
        <taxon>Eukaryota</taxon>
        <taxon>Sar</taxon>
        <taxon>Alveolata</taxon>
        <taxon>Dinophyceae</taxon>
        <taxon>Suessiales</taxon>
        <taxon>Symbiodiniaceae</taxon>
        <taxon>Durusdinium</taxon>
    </lineage>
</organism>